<sequence>MNSVIGIIKFVIGQVFVIALDGSQRLLVAGERIYSGEEVVTGANGAVSIALPDGRTLDLGRDSRWSDVAEMTSQNRVAADDEVATLQSAIAQGEDPTQVLDPTAAGNIDAVEAGDGGGGHTSVVLDLTAQIVEANSGFPTEGLGVAFDAVDEREGADESVTSLTTTVGDSSDPTSVILSSDARVAEGGTFTVSATVGSPVTGTPLTITLTDGSTITLPVGQQTGSVQIDTRANDEYMQGDESITIGIGSTVGGNFDNLNTSSTTTITVGDVVDTVNVTIESNGDTTEVQDAVFTIKVDRVLSDDLVVTLSNGEQVTIRSGERSVAYSVAAQGDDVYADAGSVTLGLTDASVAGKVFEDLQLGGDATVNITDTVDTTTLTLGDITVAEGSDSATVSATLSNPTDRAFTVTLSNGATITFAAGETIGTSSEFAVQGDDVYRDGESYTISVTDAGEHNFEQLDTSDTATVTVTDTVDTTTLTLGDITVAEGSDSATVSATLSNPTDRAFTVTLSNGATITFAAGTTTGISSAFAVQGDDVYRDGESYTLSVTDAGEHNFEQLDTSDTATVTVTDTVDTTTLTLGDVSVAEGSESATVSATLSNPTDRAFTVTLSNGATITFAAGETIGTSSEFAVQGDDVYRDGESYTLSVTDAGEHNFEQLDTSDTATVTVTDTVDTTTLTLGDITVAEGSDSATVSATLSNPTDRAFTVTLSNGATITFAAGETIGTSSEFVVQGDDVYRDAESYTISVVNAGEHNFEQLTSNEATVNITDTVDTTTLTLGDITVAEGSDSATVSATLSNPTDRAFTVTLSNGATITFAAGSTTGTSSEFAVQGDDVYRDGESYTLSVTDAGEHNFEQLDTSDTATVTVTDTVDTTTLTLGDITVAEGSDSATVSATLSNPTDRAFTVTLSNGATITFAAGETIGTSSEFTVQGDDVYQDGESYTLSVTNAGEHNFEQLDTSDTATVTVTDTVDTTTLTLGDVSVAEGSDSATVSATLSNPTDRAFTVTLSNGATITFAAGATTGTSSAFAVQGDDVYQDGESYTLSVTDAGEHNFEQLDTSDTATVTVTDTVDTTTLTLGDVSVAEGSDSATVSATLSNPTDRAFTVTLSNGAIITFAAGSTTGTSSEFAVQGDDVYRDGESYTLSVTDAGEHNFEQLDTSDTATVTVTDTVDTTTLTLGDVSVAEGSESATVSATLSNPTDRAFTVTLSNGATITFSAGETIGTSSAFAVQGDDVYRDGESYTLSVTDAGEHNFEQLDTSDTATVTVTDTVDTTTLTLGDITVAEGSDSATVSATLSNPTDRAFTVTLSNGATITFAAGSTTGTSSAFAVQGDDVYQDGESYTLSVTDAGEHNFEQLDTSDTATVTVTDTVDTVNVTIESNGDVTEAQDAVFTIKADRVLSDDLVVTLSNGDTVTIQAGEQSVAYSVAAQGEDVYADAGNVTLGLAYASVAGKVFEDLQLGGDATVNITDTVDTTTLTLGDITVAEGSDSATVSATLSNPTDRAFTVTLSNGATITFAAGSTTGTSSEFVVQGDDVYRDAESYTLSVTNAGEHNFEQLDTSDTATVTVTDTVDTTTLTLGDVSVAEGSDSATVSATLSNPTDRAFTVTLSNGATITFAAGSTTGTSSEFAVQGDDVYRDGESYTLSVTDAGEHNFEQLDTSDTATVTVTDTVDTTTLTLGDITVAEGSDSATVGATLSHATDRAFTVTLSNGATITFAAGETIGTSSEFVVQGDDVYRDGESYTLSVTNAGEHNFEQLDTSDTATVTITDTVDTTTLTLGDVSVAEGSDSATVSATLSNPTDRAFTVTLSNGATITFAAGSTTGTSSEFVVQGDDVYRDAESYTISVVNAGEHNFEQLTSNEATVNITDTVDTTTLTLGDITVAEGSDSATVSATLSNPTDRAFTVTLSNGATITFAAGETIGTSSEFVVQGDDVYRDGESYTLSVTDAGEHNFEQLDTSDTATVTVTDTVDTVNVTIESNGDVTEAQDAVFTIKADRVLSDDLVVTLSNGDTVTIQAGEQSVAYSVAAQGEDVYADAGNVTLGLTDASVAGKVFEDLQLGGDATVNITDTVDTTTLTLGDITVAEGSDSATVSATLSNPTDRAFTVTLSNGATITFAAGSTTGTSSEFVVQGDDVYRDAESYTLSVTDAGEHNFEQLDTSDTATVTVTDTVDTTTLTLGDITVAEGSDSATVSATLSNPTDRAFTVTLSNGATITFAAGETIGTSSEFAVQGDDVYRDGESYTLSVTDAGEHNFEQLDTSDTATVTVTDTVDTTTLTLGDITVAEGSDSATVSATLSNPTDRAFTVTLSNGATITFAAGETIGTSSEFVVQGDDVYRDAESYTISVVNAGEHNFEQLTSNEATVNITDTVDTTTLTLGDITVAEGSDSATVSATLSNPTDRAFTVTLSNGATITFAAGSTTGTSSAFAVQGDDVYQDGESYTLSVANAGEHNFEQLDTSDTATVTVTDTVDTTTLTLGDITVAEGSDSATVSATLSNPNDRAFTVTLSNGATITFAAGATTGTSSAFAVQGDDVYRDGESYTLSVTDAGEHNFEQLDTSDTATVTVTDTVDTTTLTLGDVSVAEGSDSATVSATLSNPTDRAFTVTLSNGATITFAAGATTGTSSAFAVQGDDVYRDGESYTLSVTDAGEHNFEQLDTSDTATVTVTDTVDTTTLTLGDVSVAEGSDSATVSATLSNPTDRAFTVTLSNGATITFAAGATTGTSSAFAVQGEDVYQDGESYTISVVNAGEHNFEQLDTSDTATVTVTDTVDTTTLTLGDVSVAEGSDSATVSATLSNPTDRAFTVTLSNGATITFAAGETIGTSSEFAVQGDDVYRDGESYTLSVTDAGEHNFEQLDTSDTATVIVSDTVDTVNVTIDSNGDVTEAQDAVFTVKVDRVLPDDLVVTLSNGDTVTIQAGERSVAYSVAAQGDDVYADAGSVTLGLTDASVAGKVFEDLQLGGDATVNITDTVDTTTLTLGDITVAEGSESATVSATLSNPTDRAFTVTLSNGATITFAAGATTGTSSAFAVQGDDVYQDGESYTLNVANAGEHNFEQLTSNEATVNITDTVDTTTLTLGDITVAEGSDSATVSATLSNPTDRAFTVTLSNGATITFAAGATTGTSSAFAVQGDDVYRDGESYTLSVTDAGEHNFEQLDTSDTATVTVTDTVDTTTLTLGDVSVAEGSDSATVSATLSNPTDRAFTVTLSNGATITFAAGSTTATSSAFAVQGEDVYQDGESYTLSVTNAGEHNFEQLDTSDTATVTVTDTVDVTTLTLGDITVAEGSDSATVSATLSNPTDRAFTVTLSNGATITFAAGATTGTSSAFAVQGEDVYQDGESYTLSVTNAGEHNFEQLDTSDTATVTVTDTVDVTTLTLGDITVAEGSDSATVSATLSNPTDRAFTVTLSNGATITFAAGSTTGTSSAFAVQGDDVYQDGESYTLNVANAGEHNFEQLTSNEATVNITDTVDTTTLTLGDITVAEGSDSATVSATLSHATDRAFTVTLSNGATITFAAGATTGTSSAFAVQGEDVYQDGESYTISVVNAGEHNFEQLDTSDTATVTVTDTVDTTTLTLGDITVAEGSDSATVSATLSNPTDRAFTVTLSNGATITFAAGSTTGTSSEFAVQGDDVYRDGESYTLSVANAGEHNFEQLDTRDTATVTVTDSVDTVNVTIESNGDVTEAQDAVFTIKADRVLSDDLVVTLSNGDTVTIQAGEQSVAYSVAAQGDDVYADAGSVTLGLTDASVAGKVFEDLQLGGDATVNITDTVDTTTLTLGDITVAEGSDSATVSATLSNPTDRAFTVTLSNGATITFAAGATTGTSSEFVVQGDDVYRDAESYTLSVTNAGEHNFEQLDTSDTATVTVTDTEDTTTLTLGDITVAEGSDSATVSATLSNPTDRAFTVTLSNGATITFAAGSTTGTSSAFAVQGDDVYQDGESYTLSVTNAGEHNFEQLDTSDTATVTVTDTVDVTTLTLGDITVAEGSDSATVSATLSNPTDRAFTVTLSNGATITFAAGATTGTSSAFAVQGDDVYQDGESYTLNVANAGEHNFEQLTSNEATVNITDTVDTTTLTLGDITVAEGSDSATVSATLSHATDRAFTVTLSNGATITFAAGATTGTSSAFAVQGEDVYQDGESYTISVVNAGEHNFEQLDTSDTATVTVTDTVDTTTLTLGDITVAEGSDSATVSATLSNPTDRAFTVTLSNGATITFAAGETIGTSSEFAVQGDDVYRDGESYTLSVTDAGEHNFEQLDTSDTATVTVTDTVDTTTLTLGDIAVAEGSDSATVSATLSNPTDRAFTVTLSNGATITFAAGSTTGTSSAFAVQGDDVYQDGESYTLSVTDAGEHNFEQLDTSDTATVTVTDTVDTVNVTIESNGDVTEAQDAVFTIKADRVLSDDLVVTLSNGDTVTIQAGEQSVAYSVAAQGEDVYADAGNVTLGLTDASVAGKVFEDLQLGGDATVNITDTVDTTTLTLGDITVAEGSDSATVSATLSNPTDRAFTVTLSNGATITFAAGSTTGTSSEFVVQGDDVYRDAESYTISVVNAGEHNFEQLTSNEATVNITDTVDTTTLTLGDITVAEGSDSATVSATLSNPTDRAFTVTLSNGATITFAAGATTGTSSEFAVQGDDVYRDGESYTLSVTDAGEHNFEQLDTSDTATVTVTDTVDTTTLTLGDIAVAEGSDSATVSATLSNSTDRAFTVTLSNGATITFAAGSTTGISSAFAVQGDDVYQDGESYTLSVTDSGEHNFEQLDTSDTATVTVTDTVDTTTLTLGDVSVAEGSDSATVSATLSNPTDRAFTVTLSNGATITFAAGSTTATSSAFAVQGDDVYQDGESYTISVVNAGEHNFEQLTSNEATVNITDTVDTTTLTLGDITVAEGSDSATVSATLSNPTDRAFTVTLSNGATITFAAGETIGTSSEFAVQGDDVYQDGESYTLSVANAGEHNFEQLDTSDTATVTVTDTVDTTTLTLGDITVAEGSDSATVSATLSNPTDRAFTVTLSNGATITFAAGATTGTSSAFAVQGDDVYRDGESYTLSVTNAGEHNFEQLDTSDTATVTVTDTVDTTTLTLGDVSVAEGSDSATVSATLSNPTDRAFTVTLSNGATITFAAGSTTATSSAFAVQGEDVYQDGESYTLSVTNAGEHNFEQLDTSDTATVTVTDTVDVTTLTLGDITVAEGSDSATVSATLSNPTDRAFTVTLSNGATITFAAGATTGTSSAFAVQGEDVYQDGESYTLSVTNAGEHNFEQLDTSDTATVTVTDTVDVTTLTLGDITVAEGSDSATVSATLSNPTDRAFTVTLSNGATITFAAGATTGTSSAFAVQGDDVYQDGESYTLNVANAGEHNFEQLTSNEATVNITDTVDTTTLTLGDITVAEGSDSATVSATLSHATDRAFTVTLSNGATITFAAGATTGTSSAFAVQGEDVYQDGESYTISVVNAGEHNFEQLDTSDTATVTVTDTVDTTTLTLGDITVAEGSDSATVSATLSNPTDRAFTVTLSNGATITFAAGETIGTSSEFAVQGDDVYRDGESYTLSVTDAGEHNFEQLDTSDTATVTVTDTVDTTTLTLGDVSVAEGSDSATVSATLSNPTDRAFTVTLSNGATITFAAGSTTGTSNEFAVQGDDVYRDGESYTLSVTNAGEHNFEQLDTSDTATVTVTDTVDTTTLTLGDITVAEGSDSATVSATLSNPTDRAFTVTLSNGATITFAAGATTGTSSAFAVQGDDVYQDGESYTLSVTNAGEHNFEQLDTSDTATVAVTDTVDTVNVTIESNGDVTEAQDAVFTIKADRVLSDDLVVTLSNGDTVTIQAGEQSVAYSVPAQGDDVYADAGSVTLGLDKAEVAGKVFEDLQLGGDATVNITDTIDTVNVTIAGNGDMTEVQEAVFTVKVDRVLVDDLLVTLSNGDTVTIRAGEQSVAYTVSAQSGDAGSVTLGLVDAGVTGKTFEDLRLGAPATVADTTPPVANDNSVTGSEDTPLHIGWSDLGASADTASIVISALPPASEGILYFNDGGSWKAVSVGQVFTAENGDLRFEAVANAAGAPFSGFEYQPVDSAGNVGYSASLSINITPVADAPEVSLTITSGETTLVPGTIKVNGGSENGGFDIQDGKIVAIGDGVRVWLTQGDPVPEVVGNGVIAYYNQGNISGSGSYTDVYVVHDGSGYIQDGTKRGLNQVSGNGGSEARGTSPDYIFLQDGDTSKYSVSNSTNNNAASNVNTFDGVNVYGNGQLISSGNQLEGVIYGDGSTYVADNDGTTTVEVIPAQSGYQAHSITVSAALTDTDGSETLSGITLSGLPAGTQIVSGDTVLYTVGDEGTYLIPNTGNAQSFTADISIRVPVSAGKFDVIAEATSTESLNHDSVVGYSSEEVEQYGVVVGSTGDDDITGTLSNDIVVSDVVGLQVVEGENYNIAFIVDSSGSMSDTDMANTKAQLTEVFNSLIESAGGGNAGTVNVFLADFDSQVQQTVSVNLADSDALAKLIATLDGMSAGGGTNYEDVFKATANWFLSDQVTGNSGTNLTYFITDGQPTYYQDSENTNPVIATDWWGNATLRLDDILDVDNYQAGEEVRVTINGREFVVVDSQGQVYSYSPYSFWGNSVGQLRAQGDGTFEVSSRAGWGNGTNPATLSNAISTFAILGALSVVEAIGLGKSLSAADLEHFDSDGQVQSDIDPSALSEAILGGNTQLPAGDDSVSGGIGHDVLFGDVVKFNHIDGNGYNALQQYIADRTTDGDTSSVTAKSMHDYIVAHSDEFNLSSTGDGNDILNGGAGDDILYGQGGDDTLIGGAGDDILYGGDGNDTLLGGTGDDILIGGAGNDVLTGGAGADIFKWQSGDVGHDVIKDFNAGEGDRIDLSELVGELEEGTDISRYIRITEGNGSPTIEVSTEGDFTGDSGGTVAVSITLDHYSGALPSLESLVSKPEQSQG</sequence>
<dbReference type="SUPFAM" id="SSF51120">
    <property type="entry name" value="beta-Roll"/>
    <property type="match status" value="1"/>
</dbReference>
<name>A0ABX5V0B1_9GAMM</name>
<dbReference type="Pfam" id="PF00353">
    <property type="entry name" value="HemolysinCabind"/>
    <property type="match status" value="3"/>
</dbReference>
<dbReference type="InterPro" id="IPR011049">
    <property type="entry name" value="Serralysin-like_metalloprot_C"/>
</dbReference>
<keyword evidence="6" id="KW-1185">Reference proteome</keyword>
<dbReference type="InterPro" id="IPR001343">
    <property type="entry name" value="Hemolysn_Ca-bd"/>
</dbReference>
<dbReference type="CDD" id="cd00198">
    <property type="entry name" value="vWFA"/>
    <property type="match status" value="1"/>
</dbReference>
<proteinExistence type="predicted"/>
<evidence type="ECO:0000313" key="5">
    <source>
        <dbReference type="EMBL" id="QCR03735.1"/>
    </source>
</evidence>
<evidence type="ECO:0000256" key="1">
    <source>
        <dbReference type="ARBA" id="ARBA00022837"/>
    </source>
</evidence>
<dbReference type="InterPro" id="IPR019960">
    <property type="entry name" value="T1SS_VCA0849"/>
</dbReference>
<protein>
    <submittedName>
        <fullName evidence="5">Type I secretion C-terminal target domain-containing protein</fullName>
    </submittedName>
</protein>
<dbReference type="SUPFAM" id="SSF53300">
    <property type="entry name" value="vWA-like"/>
    <property type="match status" value="1"/>
</dbReference>
<dbReference type="InterPro" id="IPR036465">
    <property type="entry name" value="vWFA_dom_sf"/>
</dbReference>
<accession>A0ABX5V0B1</accession>
<dbReference type="RefSeq" id="WP_137739229.1">
    <property type="nucleotide sequence ID" value="NZ_CP034036.1"/>
</dbReference>
<dbReference type="InterPro" id="IPR046779">
    <property type="entry name" value="LapA_adhesin_dom"/>
</dbReference>
<evidence type="ECO:0000256" key="3">
    <source>
        <dbReference type="SAM" id="MobiDB-lite"/>
    </source>
</evidence>
<evidence type="ECO:0000259" key="4">
    <source>
        <dbReference type="PROSITE" id="PS50234"/>
    </source>
</evidence>
<dbReference type="NCBIfam" id="TIGR03661">
    <property type="entry name" value="T1SS_VCA0849"/>
    <property type="match status" value="1"/>
</dbReference>
<organism evidence="5 6">
    <name type="scientific">Brenneria nigrifluens DSM 30175 = ATCC 13028</name>
    <dbReference type="NCBI Taxonomy" id="1121120"/>
    <lineage>
        <taxon>Bacteria</taxon>
        <taxon>Pseudomonadati</taxon>
        <taxon>Pseudomonadota</taxon>
        <taxon>Gammaproteobacteria</taxon>
        <taxon>Enterobacterales</taxon>
        <taxon>Pectobacteriaceae</taxon>
        <taxon>Brenneria</taxon>
    </lineage>
</organism>
<evidence type="ECO:0000313" key="6">
    <source>
        <dbReference type="Proteomes" id="UP000303847"/>
    </source>
</evidence>
<dbReference type="PROSITE" id="PS00330">
    <property type="entry name" value="HEMOLYSIN_CALCIUM"/>
    <property type="match status" value="4"/>
</dbReference>
<dbReference type="EMBL" id="CP034036">
    <property type="protein sequence ID" value="QCR03735.1"/>
    <property type="molecule type" value="Genomic_DNA"/>
</dbReference>
<keyword evidence="2" id="KW-0865">Zymogen</keyword>
<evidence type="ECO:0000256" key="2">
    <source>
        <dbReference type="ARBA" id="ARBA00023145"/>
    </source>
</evidence>
<dbReference type="InterPro" id="IPR018511">
    <property type="entry name" value="Hemolysin-typ_Ca-bd_CS"/>
</dbReference>
<feature type="region of interest" description="Disordered" evidence="3">
    <location>
        <begin position="6172"/>
        <end position="6191"/>
    </location>
</feature>
<reference evidence="5 6" key="1">
    <citation type="submission" date="2018-11" db="EMBL/GenBank/DDBJ databases">
        <title>Genome sequences of Brenneria nigrifluens and Brenneria rubrifaciens.</title>
        <authorList>
            <person name="Poret-Peterson A.T."/>
            <person name="McClean A.E."/>
            <person name="Kluepfel D.A."/>
        </authorList>
    </citation>
    <scope>NUCLEOTIDE SEQUENCE [LARGE SCALE GENOMIC DNA]</scope>
    <source>
        <strain evidence="5 6">ATCC 13028</strain>
    </source>
</reference>
<gene>
    <name evidence="5" type="ORF">EH206_05765</name>
</gene>
<dbReference type="Pfam" id="PF20579">
    <property type="entry name" value="LapA"/>
    <property type="match status" value="58"/>
</dbReference>
<dbReference type="PRINTS" id="PR00313">
    <property type="entry name" value="CABNDNGRPT"/>
</dbReference>
<dbReference type="SUPFAM" id="SSF141072">
    <property type="entry name" value="CalX-like"/>
    <property type="match status" value="33"/>
</dbReference>
<keyword evidence="1" id="KW-0106">Calcium</keyword>
<dbReference type="InterPro" id="IPR002035">
    <property type="entry name" value="VWF_A"/>
</dbReference>
<dbReference type="Pfam" id="PF13519">
    <property type="entry name" value="VWA_2"/>
    <property type="match status" value="1"/>
</dbReference>
<feature type="domain" description="VWFA" evidence="4">
    <location>
        <begin position="6411"/>
        <end position="6530"/>
    </location>
</feature>
<dbReference type="PROSITE" id="PS50234">
    <property type="entry name" value="VWFA"/>
    <property type="match status" value="1"/>
</dbReference>
<dbReference type="InterPro" id="IPR038081">
    <property type="entry name" value="CalX-like_sf"/>
</dbReference>
<dbReference type="Proteomes" id="UP000303847">
    <property type="component" value="Chromosome"/>
</dbReference>